<feature type="domain" description="Major facilitator superfamily (MFS) profile" evidence="11">
    <location>
        <begin position="225"/>
        <end position="435"/>
    </location>
</feature>
<keyword evidence="4 10" id="KW-0812">Transmembrane</keyword>
<comment type="subcellular location">
    <subcellularLocation>
        <location evidence="1">Cell inner membrane</location>
        <topology evidence="1">Multi-pass membrane protein</topology>
    </subcellularLocation>
</comment>
<comment type="similarity">
    <text evidence="7">Belongs to the major facilitator superfamily. Drug:H(+) antiporter-3 (DHA3) (TC 2.A.1.21) family.</text>
</comment>
<evidence type="ECO:0000256" key="5">
    <source>
        <dbReference type="ARBA" id="ARBA00022989"/>
    </source>
</evidence>
<feature type="transmembrane region" description="Helical" evidence="10">
    <location>
        <begin position="169"/>
        <end position="188"/>
    </location>
</feature>
<organism evidence="12 13">
    <name type="scientific">Microlunatus panaciterrae</name>
    <dbReference type="NCBI Taxonomy" id="400768"/>
    <lineage>
        <taxon>Bacteria</taxon>
        <taxon>Bacillati</taxon>
        <taxon>Actinomycetota</taxon>
        <taxon>Actinomycetes</taxon>
        <taxon>Propionibacteriales</taxon>
        <taxon>Propionibacteriaceae</taxon>
        <taxon>Microlunatus</taxon>
    </lineage>
</organism>
<feature type="transmembrane region" description="Helical" evidence="10">
    <location>
        <begin position="290"/>
        <end position="311"/>
    </location>
</feature>
<dbReference type="PROSITE" id="PS50850">
    <property type="entry name" value="MFS"/>
    <property type="match status" value="1"/>
</dbReference>
<feature type="transmembrane region" description="Helical" evidence="10">
    <location>
        <begin position="317"/>
        <end position="339"/>
    </location>
</feature>
<dbReference type="EMBL" id="JAFBCF010000001">
    <property type="protein sequence ID" value="MBM7798807.1"/>
    <property type="molecule type" value="Genomic_DNA"/>
</dbReference>
<evidence type="ECO:0000256" key="4">
    <source>
        <dbReference type="ARBA" id="ARBA00022692"/>
    </source>
</evidence>
<keyword evidence="6 10" id="KW-0472">Membrane</keyword>
<name>A0ABS2RJR2_9ACTN</name>
<dbReference type="Pfam" id="PF07690">
    <property type="entry name" value="MFS_1"/>
    <property type="match status" value="2"/>
</dbReference>
<dbReference type="InterPro" id="IPR011701">
    <property type="entry name" value="MFS"/>
</dbReference>
<reference evidence="12 13" key="1">
    <citation type="submission" date="2021-01" db="EMBL/GenBank/DDBJ databases">
        <title>Sequencing the genomes of 1000 actinobacteria strains.</title>
        <authorList>
            <person name="Klenk H.-P."/>
        </authorList>
    </citation>
    <scope>NUCLEOTIDE SEQUENCE [LARGE SCALE GENOMIC DNA]</scope>
    <source>
        <strain evidence="12 13">DSM 18662</strain>
    </source>
</reference>
<evidence type="ECO:0000256" key="6">
    <source>
        <dbReference type="ARBA" id="ARBA00023136"/>
    </source>
</evidence>
<dbReference type="InterPro" id="IPR020846">
    <property type="entry name" value="MFS_dom"/>
</dbReference>
<dbReference type="InterPro" id="IPR036259">
    <property type="entry name" value="MFS_trans_sf"/>
</dbReference>
<feature type="transmembrane region" description="Helical" evidence="10">
    <location>
        <begin position="82"/>
        <end position="108"/>
    </location>
</feature>
<keyword evidence="3" id="KW-1003">Cell membrane</keyword>
<evidence type="ECO:0000256" key="3">
    <source>
        <dbReference type="ARBA" id="ARBA00022475"/>
    </source>
</evidence>
<protein>
    <recommendedName>
        <fullName evidence="8">Multidrug efflux pump Tap</fullName>
    </recommendedName>
</protein>
<evidence type="ECO:0000256" key="2">
    <source>
        <dbReference type="ARBA" id="ARBA00022448"/>
    </source>
</evidence>
<evidence type="ECO:0000256" key="10">
    <source>
        <dbReference type="SAM" id="Phobius"/>
    </source>
</evidence>
<evidence type="ECO:0000259" key="11">
    <source>
        <dbReference type="PROSITE" id="PS50850"/>
    </source>
</evidence>
<feature type="region of interest" description="Disordered" evidence="9">
    <location>
        <begin position="409"/>
        <end position="435"/>
    </location>
</feature>
<evidence type="ECO:0000313" key="13">
    <source>
        <dbReference type="Proteomes" id="UP000704762"/>
    </source>
</evidence>
<feature type="transmembrane region" description="Helical" evidence="10">
    <location>
        <begin position="382"/>
        <end position="404"/>
    </location>
</feature>
<dbReference type="PANTHER" id="PTHR23513:SF9">
    <property type="entry name" value="ENTEROBACTIN EXPORTER ENTS"/>
    <property type="match status" value="1"/>
</dbReference>
<evidence type="ECO:0000256" key="9">
    <source>
        <dbReference type="SAM" id="MobiDB-lite"/>
    </source>
</evidence>
<sequence>MTDDRRPLIALLVVSAIANIGTRVSAIAIPWFVLTGTGSATATGLVAAFELLPYVLVKALGGPVVDRIGQRKVSLGADLASALVIGAVPALHLLGLLSFPVLLALVAVGGGLRGPGDNAKHTSVPLVAEVAGVPLERVTGLFGAIERGSGLVAPGVAAAMIALVDAPGAIAVTAGCFALSAMVVAVFLPTSFDRSGPGTECPETAGGYLARLRAGFSFLLGDRLLLMLVLMIAVTNLIDVAKTTVLLPVWAQRGGHGVGSISLMLTCMAGFSMVSSLLASWLGPRLPRRLTYFGCFLIAGPAPFVVLGLGWPVWSIALVYCVAGFASGFLNPLLGAIFYERIPRPLLGRVSGLSDATAWAGMPFGGLVGAGLIALVGLSPTFLLLAGGYLLATMIPGLLSAHLFDPPGPAPAAPADQDVSASTAGGSASRPRASA</sequence>
<feature type="transmembrane region" description="Helical" evidence="10">
    <location>
        <begin position="258"/>
        <end position="278"/>
    </location>
</feature>
<proteinExistence type="inferred from homology"/>
<evidence type="ECO:0000256" key="7">
    <source>
        <dbReference type="ARBA" id="ARBA00038075"/>
    </source>
</evidence>
<dbReference type="SUPFAM" id="SSF103473">
    <property type="entry name" value="MFS general substrate transporter"/>
    <property type="match status" value="1"/>
</dbReference>
<keyword evidence="5 10" id="KW-1133">Transmembrane helix</keyword>
<comment type="caution">
    <text evidence="12">The sequence shown here is derived from an EMBL/GenBank/DDBJ whole genome shotgun (WGS) entry which is preliminary data.</text>
</comment>
<dbReference type="PANTHER" id="PTHR23513">
    <property type="entry name" value="INTEGRAL MEMBRANE EFFLUX PROTEIN-RELATED"/>
    <property type="match status" value="1"/>
</dbReference>
<dbReference type="CDD" id="cd06173">
    <property type="entry name" value="MFS_MefA_like"/>
    <property type="match status" value="1"/>
</dbReference>
<keyword evidence="13" id="KW-1185">Reference proteome</keyword>
<dbReference type="RefSeq" id="WP_204917306.1">
    <property type="nucleotide sequence ID" value="NZ_BAAAQP010000002.1"/>
</dbReference>
<evidence type="ECO:0000313" key="12">
    <source>
        <dbReference type="EMBL" id="MBM7798807.1"/>
    </source>
</evidence>
<feature type="transmembrane region" description="Helical" evidence="10">
    <location>
        <begin position="218"/>
        <end position="238"/>
    </location>
</feature>
<evidence type="ECO:0000256" key="8">
    <source>
        <dbReference type="ARBA" id="ARBA00040914"/>
    </source>
</evidence>
<dbReference type="Proteomes" id="UP000704762">
    <property type="component" value="Unassembled WGS sequence"/>
</dbReference>
<feature type="transmembrane region" description="Helical" evidence="10">
    <location>
        <begin position="42"/>
        <end position="61"/>
    </location>
</feature>
<accession>A0ABS2RJR2</accession>
<feature type="transmembrane region" description="Helical" evidence="10">
    <location>
        <begin position="359"/>
        <end position="376"/>
    </location>
</feature>
<keyword evidence="2" id="KW-0813">Transport</keyword>
<evidence type="ECO:0000256" key="1">
    <source>
        <dbReference type="ARBA" id="ARBA00004429"/>
    </source>
</evidence>
<feature type="compositionally biased region" description="Low complexity" evidence="9">
    <location>
        <begin position="420"/>
        <end position="435"/>
    </location>
</feature>
<dbReference type="Gene3D" id="1.20.1250.20">
    <property type="entry name" value="MFS general substrate transporter like domains"/>
    <property type="match status" value="1"/>
</dbReference>
<gene>
    <name evidence="12" type="ORF">JOE57_001728</name>
</gene>